<evidence type="ECO:0000256" key="8">
    <source>
        <dbReference type="ARBA" id="ARBA00023136"/>
    </source>
</evidence>
<feature type="compositionally biased region" description="Low complexity" evidence="9">
    <location>
        <begin position="579"/>
        <end position="589"/>
    </location>
</feature>
<dbReference type="GO" id="GO:0016887">
    <property type="term" value="F:ATP hydrolysis activity"/>
    <property type="evidence" value="ECO:0007669"/>
    <property type="project" value="InterPro"/>
</dbReference>
<dbReference type="GO" id="GO:0005524">
    <property type="term" value="F:ATP binding"/>
    <property type="evidence" value="ECO:0007669"/>
    <property type="project" value="UniProtKB-KW"/>
</dbReference>
<evidence type="ECO:0000313" key="13">
    <source>
        <dbReference type="EMBL" id="ENO83404.1"/>
    </source>
</evidence>
<dbReference type="InterPro" id="IPR011527">
    <property type="entry name" value="ABC1_TM_dom"/>
</dbReference>
<dbReference type="InterPro" id="IPR027417">
    <property type="entry name" value="P-loop_NTPase"/>
</dbReference>
<keyword evidence="14" id="KW-1185">Reference proteome</keyword>
<dbReference type="InterPro" id="IPR003439">
    <property type="entry name" value="ABC_transporter-like_ATP-bd"/>
</dbReference>
<dbReference type="SUPFAM" id="SSF52540">
    <property type="entry name" value="P-loop containing nucleoside triphosphate hydrolases"/>
    <property type="match status" value="1"/>
</dbReference>
<reference evidence="13 14" key="1">
    <citation type="submission" date="2012-09" db="EMBL/GenBank/DDBJ databases">
        <title>Draft Genome Sequences of 6 Strains from Genus Thauera.</title>
        <authorList>
            <person name="Liu B."/>
            <person name="Shapleigh J.P."/>
            <person name="Frostegard A.H."/>
        </authorList>
    </citation>
    <scope>NUCLEOTIDE SEQUENCE [LARGE SCALE GENOMIC DNA]</scope>
    <source>
        <strain evidence="14">47Lol / DSM 12138</strain>
    </source>
</reference>
<dbReference type="PANTHER" id="PTHR43394:SF1">
    <property type="entry name" value="ATP-BINDING CASSETTE SUB-FAMILY B MEMBER 10, MITOCHONDRIAL"/>
    <property type="match status" value="1"/>
</dbReference>
<accession>N6YTY7</accession>
<dbReference type="FunFam" id="3.40.50.300:FF:000287">
    <property type="entry name" value="Multidrug ABC transporter ATP-binding protein"/>
    <property type="match status" value="1"/>
</dbReference>
<dbReference type="GO" id="GO:0005886">
    <property type="term" value="C:plasma membrane"/>
    <property type="evidence" value="ECO:0007669"/>
    <property type="project" value="UniProtKB-SubCell"/>
</dbReference>
<keyword evidence="2" id="KW-0813">Transport</keyword>
<feature type="domain" description="ABC transporter" evidence="11">
    <location>
        <begin position="320"/>
        <end position="554"/>
    </location>
</feature>
<sequence length="613" mass="67074">MVALEGGHAACGILLPYAIAEIIRAVTRLGDATAGWADALQAPLLLFIALALGEVVLSRAAGTLQFYFGPLQRHAVTRALYAYLQHHSQRYLSDNFAGALAHRIGETSLAVNQIMWAVIFDFWPVAIVFGVSIGLLFQAHLQLALFVLGWAVAFVALSWWLATRCQPYAVQAAAARSETTGRLVDSVTNLFSARLFARLGFERSLLDDQLAVELRAVRRSMWYSERVRWFQFAAAAVLKVGTLWYALRLWSQGLIGVAEFVLATSLSLLIINEARNLSRRFLEFFEFIGNVNNGVRTLIRPHELVDLAEARPGTIRRGEIEFSGVHFGYHAGQTIFENLDLRIPAGQRVGLVGFSGSGKSSFVSLLLRLYDPQQGRILIDGQDIRLMTQDSLHAQLGLIPQDPSLFHRSLLDNIRYGRQEASDEEVVEAARKAHAHEFVAQMKDGYHAMVGERGVKLSGGQRQRIAIARVILKNAPVLILDEATSSLDSVTEKAIQETLDEAMHGKTVIVIAHRLSTIAHLDRILVFDHGRIVEDGSHAELLARGGTYHRLWSGQAGGFLQDDPPAPGEKRSALATAATDGANLALAADPGDDPEGEAPRPDRGEAVLPAAAT</sequence>
<gene>
    <name evidence="13" type="ORF">C666_18905</name>
</gene>
<dbReference type="SUPFAM" id="SSF90123">
    <property type="entry name" value="ABC transporter transmembrane region"/>
    <property type="match status" value="1"/>
</dbReference>
<dbReference type="Proteomes" id="UP000013232">
    <property type="component" value="Unassembled WGS sequence"/>
</dbReference>
<feature type="domain" description="ABC transmembrane type-1" evidence="12">
    <location>
        <begin position="1"/>
        <end position="286"/>
    </location>
</feature>
<dbReference type="InterPro" id="IPR003593">
    <property type="entry name" value="AAA+_ATPase"/>
</dbReference>
<dbReference type="EMBL" id="AMXE01000166">
    <property type="protein sequence ID" value="ENO83404.1"/>
    <property type="molecule type" value="Genomic_DNA"/>
</dbReference>
<dbReference type="STRING" id="1123367.GCA_000621305_02195"/>
<dbReference type="Pfam" id="PF00005">
    <property type="entry name" value="ABC_tran"/>
    <property type="match status" value="1"/>
</dbReference>
<feature type="transmembrane region" description="Helical" evidence="10">
    <location>
        <begin position="143"/>
        <end position="162"/>
    </location>
</feature>
<dbReference type="eggNOG" id="COG1132">
    <property type="taxonomic scope" value="Bacteria"/>
</dbReference>
<comment type="caution">
    <text evidence="13">The sequence shown here is derived from an EMBL/GenBank/DDBJ whole genome shotgun (WGS) entry which is preliminary data.</text>
</comment>
<evidence type="ECO:0000256" key="10">
    <source>
        <dbReference type="SAM" id="Phobius"/>
    </source>
</evidence>
<evidence type="ECO:0000259" key="12">
    <source>
        <dbReference type="PROSITE" id="PS50929"/>
    </source>
</evidence>
<feature type="transmembrane region" description="Helical" evidence="10">
    <location>
        <begin position="114"/>
        <end position="137"/>
    </location>
</feature>
<dbReference type="SMART" id="SM00382">
    <property type="entry name" value="AAA"/>
    <property type="match status" value="1"/>
</dbReference>
<evidence type="ECO:0000256" key="6">
    <source>
        <dbReference type="ARBA" id="ARBA00022840"/>
    </source>
</evidence>
<dbReference type="InterPro" id="IPR039421">
    <property type="entry name" value="Type_1_exporter"/>
</dbReference>
<comment type="subcellular location">
    <subcellularLocation>
        <location evidence="1">Cell membrane</location>
        <topology evidence="1">Multi-pass membrane protein</topology>
    </subcellularLocation>
</comment>
<dbReference type="PROSITE" id="PS00211">
    <property type="entry name" value="ABC_TRANSPORTER_1"/>
    <property type="match status" value="1"/>
</dbReference>
<keyword evidence="4 10" id="KW-0812">Transmembrane</keyword>
<dbReference type="Gene3D" id="1.20.1560.10">
    <property type="entry name" value="ABC transporter type 1, transmembrane domain"/>
    <property type="match status" value="1"/>
</dbReference>
<feature type="region of interest" description="Disordered" evidence="9">
    <location>
        <begin position="579"/>
        <end position="613"/>
    </location>
</feature>
<protein>
    <submittedName>
        <fullName evidence="13">Carbohydrate ABC transporter</fullName>
    </submittedName>
</protein>
<dbReference type="AlphaFoldDB" id="N6YTY7"/>
<dbReference type="PANTHER" id="PTHR43394">
    <property type="entry name" value="ATP-DEPENDENT PERMEASE MDL1, MITOCHONDRIAL"/>
    <property type="match status" value="1"/>
</dbReference>
<organism evidence="13 14">
    <name type="scientific">Thauera linaloolentis (strain DSM 12138 / JCM 21573 / CCUG 41526 / CIP 105981 / IAM 15112 / NBRC 102519 / 47Lol)</name>
    <dbReference type="NCBI Taxonomy" id="1123367"/>
    <lineage>
        <taxon>Bacteria</taxon>
        <taxon>Pseudomonadati</taxon>
        <taxon>Pseudomonadota</taxon>
        <taxon>Betaproteobacteria</taxon>
        <taxon>Rhodocyclales</taxon>
        <taxon>Zoogloeaceae</taxon>
        <taxon>Thauera</taxon>
    </lineage>
</organism>
<evidence type="ECO:0000259" key="11">
    <source>
        <dbReference type="PROSITE" id="PS50893"/>
    </source>
</evidence>
<dbReference type="PROSITE" id="PS50929">
    <property type="entry name" value="ABC_TM1F"/>
    <property type="match status" value="1"/>
</dbReference>
<name>N6YTY7_THAL4</name>
<keyword evidence="7 10" id="KW-1133">Transmembrane helix</keyword>
<dbReference type="InterPro" id="IPR036640">
    <property type="entry name" value="ABC1_TM_sf"/>
</dbReference>
<evidence type="ECO:0000256" key="9">
    <source>
        <dbReference type="SAM" id="MobiDB-lite"/>
    </source>
</evidence>
<proteinExistence type="predicted"/>
<keyword evidence="5" id="KW-0547">Nucleotide-binding</keyword>
<dbReference type="Pfam" id="PF00664">
    <property type="entry name" value="ABC_membrane"/>
    <property type="match status" value="1"/>
</dbReference>
<keyword evidence="6" id="KW-0067">ATP-binding</keyword>
<evidence type="ECO:0000256" key="1">
    <source>
        <dbReference type="ARBA" id="ARBA00004651"/>
    </source>
</evidence>
<keyword evidence="8 10" id="KW-0472">Membrane</keyword>
<evidence type="ECO:0000256" key="3">
    <source>
        <dbReference type="ARBA" id="ARBA00022475"/>
    </source>
</evidence>
<dbReference type="Gene3D" id="3.40.50.300">
    <property type="entry name" value="P-loop containing nucleotide triphosphate hydrolases"/>
    <property type="match status" value="1"/>
</dbReference>
<keyword evidence="3" id="KW-1003">Cell membrane</keyword>
<evidence type="ECO:0000313" key="14">
    <source>
        <dbReference type="Proteomes" id="UP000013232"/>
    </source>
</evidence>
<feature type="transmembrane region" description="Helical" evidence="10">
    <location>
        <begin position="44"/>
        <end position="68"/>
    </location>
</feature>
<evidence type="ECO:0000256" key="5">
    <source>
        <dbReference type="ARBA" id="ARBA00022741"/>
    </source>
</evidence>
<evidence type="ECO:0000256" key="4">
    <source>
        <dbReference type="ARBA" id="ARBA00022692"/>
    </source>
</evidence>
<evidence type="ECO:0000256" key="7">
    <source>
        <dbReference type="ARBA" id="ARBA00022989"/>
    </source>
</evidence>
<dbReference type="PROSITE" id="PS50893">
    <property type="entry name" value="ABC_TRANSPORTER_2"/>
    <property type="match status" value="1"/>
</dbReference>
<feature type="transmembrane region" description="Helical" evidence="10">
    <location>
        <begin position="253"/>
        <end position="271"/>
    </location>
</feature>
<evidence type="ECO:0000256" key="2">
    <source>
        <dbReference type="ARBA" id="ARBA00022448"/>
    </source>
</evidence>
<dbReference type="InterPro" id="IPR017871">
    <property type="entry name" value="ABC_transporter-like_CS"/>
</dbReference>
<dbReference type="GO" id="GO:0015421">
    <property type="term" value="F:ABC-type oligopeptide transporter activity"/>
    <property type="evidence" value="ECO:0007669"/>
    <property type="project" value="TreeGrafter"/>
</dbReference>